<dbReference type="InterPro" id="IPR001119">
    <property type="entry name" value="SLH_dom"/>
</dbReference>
<dbReference type="PROSITE" id="PS51272">
    <property type="entry name" value="SLH"/>
    <property type="match status" value="1"/>
</dbReference>
<accession>A0ABX1XHM0</accession>
<comment type="caution">
    <text evidence="2">The sequence shown here is derived from an EMBL/GenBank/DDBJ whole genome shotgun (WGS) entry which is preliminary data.</text>
</comment>
<gene>
    <name evidence="2" type="ORF">GC096_27595</name>
</gene>
<evidence type="ECO:0000313" key="3">
    <source>
        <dbReference type="Proteomes" id="UP000653578"/>
    </source>
</evidence>
<name>A0ABX1XHM0_9BACL</name>
<dbReference type="RefSeq" id="WP_171634748.1">
    <property type="nucleotide sequence ID" value="NZ_WHNY01000074.1"/>
</dbReference>
<organism evidence="2 3">
    <name type="scientific">Paenibacillus plantarum</name>
    <dbReference type="NCBI Taxonomy" id="2654975"/>
    <lineage>
        <taxon>Bacteria</taxon>
        <taxon>Bacillati</taxon>
        <taxon>Bacillota</taxon>
        <taxon>Bacilli</taxon>
        <taxon>Bacillales</taxon>
        <taxon>Paenibacillaceae</taxon>
        <taxon>Paenibacillus</taxon>
    </lineage>
</organism>
<keyword evidence="3" id="KW-1185">Reference proteome</keyword>
<dbReference type="EMBL" id="WHNY01000074">
    <property type="protein sequence ID" value="NOU67794.1"/>
    <property type="molecule type" value="Genomic_DNA"/>
</dbReference>
<proteinExistence type="predicted"/>
<evidence type="ECO:0000313" key="2">
    <source>
        <dbReference type="EMBL" id="NOU67794.1"/>
    </source>
</evidence>
<dbReference type="PANTHER" id="PTHR43308">
    <property type="entry name" value="OUTER MEMBRANE PROTEIN ALPHA-RELATED"/>
    <property type="match status" value="1"/>
</dbReference>
<dbReference type="Pfam" id="PF00395">
    <property type="entry name" value="SLH"/>
    <property type="match status" value="2"/>
</dbReference>
<dbReference type="Proteomes" id="UP000653578">
    <property type="component" value="Unassembled WGS sequence"/>
</dbReference>
<sequence length="243" mass="26449">MRRLFSCLIEGWEEKAAQNKDHVARIYVTDLPEDPADERIVSINAETVSLLADGGMSLQLVLPDGQITVSAESLQQMGKDGKDAYFRIVPVRAEAERSEVTSRVQAAELVLKDDTGFRPDDAITRGEIANIAARLLPVGAAGITSYAGYSDTQEHWAFEAIKQASQAGILQGYSDGTFLPENHLNRAEAVTILNRLFGRPTADVKSSSWPDVPEGHWALREIESASGTVQVLSDGSVYVVPNH</sequence>
<dbReference type="InterPro" id="IPR051465">
    <property type="entry name" value="Cell_Envelope_Struct_Comp"/>
</dbReference>
<evidence type="ECO:0000259" key="1">
    <source>
        <dbReference type="PROSITE" id="PS51272"/>
    </source>
</evidence>
<feature type="domain" description="SLH" evidence="1">
    <location>
        <begin position="144"/>
        <end position="207"/>
    </location>
</feature>
<protein>
    <recommendedName>
        <fullName evidence="1">SLH domain-containing protein</fullName>
    </recommendedName>
</protein>
<reference evidence="2 3" key="1">
    <citation type="submission" date="2019-10" db="EMBL/GenBank/DDBJ databases">
        <title>Description of Paenibacillus humi sp. nov.</title>
        <authorList>
            <person name="Carlier A."/>
            <person name="Qi S."/>
        </authorList>
    </citation>
    <scope>NUCLEOTIDE SEQUENCE [LARGE SCALE GENOMIC DNA]</scope>
    <source>
        <strain evidence="2 3">LMG 31461</strain>
    </source>
</reference>